<keyword evidence="2" id="KW-1185">Reference proteome</keyword>
<proteinExistence type="predicted"/>
<organism evidence="1 2">
    <name type="scientific">Epichloe bromicola</name>
    <dbReference type="NCBI Taxonomy" id="79588"/>
    <lineage>
        <taxon>Eukaryota</taxon>
        <taxon>Fungi</taxon>
        <taxon>Dikarya</taxon>
        <taxon>Ascomycota</taxon>
        <taxon>Pezizomycotina</taxon>
        <taxon>Sordariomycetes</taxon>
        <taxon>Hypocreomycetidae</taxon>
        <taxon>Hypocreales</taxon>
        <taxon>Clavicipitaceae</taxon>
        <taxon>Epichloe</taxon>
    </lineage>
</organism>
<sequence>MSETLTVESGAAISAFIQELSIKASGGKPVDEETLTLRLLAAEHASPDYDLSTIHSLSADNGPSTASADGDDKFAKLTALMMGDTKSPNEQVAAGQTPKPPPIVILPGYDKSSAMANYNTLMDANSMIQLYANLMQVQQKPDGFDITSEAAAAYNFQAKQAYDAMMGPMAGFFTFDSGSSQQISNTIAKNQIHEKFLGAVFDNFRFDKDTKTQLDGQLTTFVSGLSKIAPGNANSIDFSLRLGLCPRKNITADEDDPLYVYQPTIFLIRMSFDTKSFYQNTGKSSGVDMVTLKFNLSVTKCTLNAPKFEQNRPKFDQMFQLITDNNLSAYSQLLNKQLKTNEPNPGATA</sequence>
<name>A0ABQ0CVN2_9HYPO</name>
<comment type="caution">
    <text evidence="1">The sequence shown here is derived from an EMBL/GenBank/DDBJ whole genome shotgun (WGS) entry which is preliminary data.</text>
</comment>
<protein>
    <submittedName>
        <fullName evidence="1">Uncharacterized protein</fullName>
    </submittedName>
</protein>
<dbReference type="EMBL" id="BAAFGZ010000288">
    <property type="protein sequence ID" value="GAB0137517.1"/>
    <property type="molecule type" value="Genomic_DNA"/>
</dbReference>
<accession>A0ABQ0CVN2</accession>
<evidence type="ECO:0000313" key="2">
    <source>
        <dbReference type="Proteomes" id="UP001562357"/>
    </source>
</evidence>
<gene>
    <name evidence="1" type="primary">g5777</name>
    <name evidence="1" type="ORF">EsDP_00005777</name>
</gene>
<reference evidence="2" key="1">
    <citation type="submission" date="2024-06" db="EMBL/GenBank/DDBJ databases">
        <title>Draft Genome Sequences of Epichloe bromicola Strains Isolated from Elymus ciliaris.</title>
        <authorList>
            <consortium name="Epichloe bromicola genome sequencing consortium"/>
            <person name="Miura A."/>
            <person name="Imano S."/>
            <person name="Ashida A."/>
            <person name="Sato I."/>
            <person name="Chiba S."/>
            <person name="Tanaka A."/>
            <person name="Camagna M."/>
            <person name="Takemoto D."/>
        </authorList>
    </citation>
    <scope>NUCLEOTIDE SEQUENCE [LARGE SCALE GENOMIC DNA]</scope>
    <source>
        <strain evidence="2">DP</strain>
    </source>
</reference>
<dbReference type="Proteomes" id="UP001562357">
    <property type="component" value="Unassembled WGS sequence"/>
</dbReference>
<evidence type="ECO:0000313" key="1">
    <source>
        <dbReference type="EMBL" id="GAB0137517.1"/>
    </source>
</evidence>